<accession>A0A1B7ME41</accession>
<dbReference type="AlphaFoldDB" id="A0A1B7ME41"/>
<dbReference type="EMBL" id="KV449844">
    <property type="protein sequence ID" value="OAX30860.1"/>
    <property type="molecule type" value="Genomic_DNA"/>
</dbReference>
<dbReference type="STRING" id="1314800.A0A1B7ME41"/>
<keyword evidence="2" id="KW-1185">Reference proteome</keyword>
<dbReference type="OrthoDB" id="3255572at2759"/>
<reference evidence="1 2" key="1">
    <citation type="submission" date="2016-06" db="EMBL/GenBank/DDBJ databases">
        <title>Comparative genomics of the ectomycorrhizal sister species Rhizopogon vinicolor and Rhizopogon vesiculosus (Basidiomycota: Boletales) reveals a divergence of the mating type B locus.</title>
        <authorList>
            <consortium name="DOE Joint Genome Institute"/>
            <person name="Mujic A.B."/>
            <person name="Kuo A."/>
            <person name="Tritt A."/>
            <person name="Lipzen A."/>
            <person name="Chen C."/>
            <person name="Johnson J."/>
            <person name="Sharma A."/>
            <person name="Barry K."/>
            <person name="Grigoriev I.V."/>
            <person name="Spatafora J.W."/>
        </authorList>
    </citation>
    <scope>NUCLEOTIDE SEQUENCE [LARGE SCALE GENOMIC DNA]</scope>
    <source>
        <strain evidence="1 2">AM-OR11-026</strain>
    </source>
</reference>
<sequence>MVNRWRRIFDESGTFKKPPSPLVRCTQIITRALMTAAEDLFSEDSDRFLDEVYTCSCSSLGISYRLTRATTSLSDVPLLFILNDLYLVIFP</sequence>
<gene>
    <name evidence="1" type="ORF">K503DRAFT_777994</name>
</gene>
<organism evidence="1 2">
    <name type="scientific">Rhizopogon vinicolor AM-OR11-026</name>
    <dbReference type="NCBI Taxonomy" id="1314800"/>
    <lineage>
        <taxon>Eukaryota</taxon>
        <taxon>Fungi</taxon>
        <taxon>Dikarya</taxon>
        <taxon>Basidiomycota</taxon>
        <taxon>Agaricomycotina</taxon>
        <taxon>Agaricomycetes</taxon>
        <taxon>Agaricomycetidae</taxon>
        <taxon>Boletales</taxon>
        <taxon>Suillineae</taxon>
        <taxon>Rhizopogonaceae</taxon>
        <taxon>Rhizopogon</taxon>
    </lineage>
</organism>
<name>A0A1B7ME41_9AGAM</name>
<evidence type="ECO:0000313" key="1">
    <source>
        <dbReference type="EMBL" id="OAX30860.1"/>
    </source>
</evidence>
<proteinExistence type="predicted"/>
<dbReference type="InParanoid" id="A0A1B7ME41"/>
<dbReference type="Proteomes" id="UP000092154">
    <property type="component" value="Unassembled WGS sequence"/>
</dbReference>
<feature type="non-terminal residue" evidence="1">
    <location>
        <position position="91"/>
    </location>
</feature>
<protein>
    <submittedName>
        <fullName evidence="1">Uncharacterized protein</fullName>
    </submittedName>
</protein>
<evidence type="ECO:0000313" key="2">
    <source>
        <dbReference type="Proteomes" id="UP000092154"/>
    </source>
</evidence>